<evidence type="ECO:0000256" key="3">
    <source>
        <dbReference type="ARBA" id="ARBA00022676"/>
    </source>
</evidence>
<dbReference type="EMBL" id="LCAV01000011">
    <property type="protein sequence ID" value="KKR99072.1"/>
    <property type="molecule type" value="Genomic_DNA"/>
</dbReference>
<dbReference type="GO" id="GO:0071555">
    <property type="term" value="P:cell wall organization"/>
    <property type="evidence" value="ECO:0007669"/>
    <property type="project" value="UniProtKB-KW"/>
</dbReference>
<feature type="transmembrane region" description="Helical" evidence="11">
    <location>
        <begin position="139"/>
        <end position="156"/>
    </location>
</feature>
<evidence type="ECO:0000256" key="6">
    <source>
        <dbReference type="ARBA" id="ARBA00022960"/>
    </source>
</evidence>
<dbReference type="GO" id="GO:0015648">
    <property type="term" value="F:lipid-linked peptidoglycan transporter activity"/>
    <property type="evidence" value="ECO:0007669"/>
    <property type="project" value="TreeGrafter"/>
</dbReference>
<dbReference type="PATRIC" id="fig|1619048.3.peg.406"/>
<protein>
    <submittedName>
        <fullName evidence="12">Rod shape-determining protein RodA</fullName>
    </submittedName>
</protein>
<feature type="transmembrane region" description="Helical" evidence="11">
    <location>
        <begin position="12"/>
        <end position="31"/>
    </location>
</feature>
<evidence type="ECO:0000313" key="13">
    <source>
        <dbReference type="Proteomes" id="UP000034108"/>
    </source>
</evidence>
<feature type="transmembrane region" description="Helical" evidence="11">
    <location>
        <begin position="184"/>
        <end position="202"/>
    </location>
</feature>
<organism evidence="12 13">
    <name type="scientific">Candidatus Magasanikbacteria bacterium GW2011_GWC2_41_17</name>
    <dbReference type="NCBI Taxonomy" id="1619048"/>
    <lineage>
        <taxon>Bacteria</taxon>
        <taxon>Candidatus Magasanikiibacteriota</taxon>
    </lineage>
</organism>
<keyword evidence="8 11" id="KW-1133">Transmembrane helix</keyword>
<dbReference type="AlphaFoldDB" id="A0A0G0YFG0"/>
<dbReference type="STRING" id="1619048.UU49_C0011G0008"/>
<evidence type="ECO:0000256" key="7">
    <source>
        <dbReference type="ARBA" id="ARBA00022984"/>
    </source>
</evidence>
<evidence type="ECO:0000256" key="1">
    <source>
        <dbReference type="ARBA" id="ARBA00004141"/>
    </source>
</evidence>
<keyword evidence="2" id="KW-1003">Cell membrane</keyword>
<evidence type="ECO:0000256" key="9">
    <source>
        <dbReference type="ARBA" id="ARBA00023136"/>
    </source>
</evidence>
<keyword evidence="6" id="KW-0133">Cell shape</keyword>
<dbReference type="GO" id="GO:0051301">
    <property type="term" value="P:cell division"/>
    <property type="evidence" value="ECO:0007669"/>
    <property type="project" value="InterPro"/>
</dbReference>
<feature type="transmembrane region" description="Helical" evidence="11">
    <location>
        <begin position="334"/>
        <end position="356"/>
    </location>
</feature>
<dbReference type="Proteomes" id="UP000034108">
    <property type="component" value="Unassembled WGS sequence"/>
</dbReference>
<evidence type="ECO:0000256" key="5">
    <source>
        <dbReference type="ARBA" id="ARBA00022692"/>
    </source>
</evidence>
<feature type="transmembrane region" description="Helical" evidence="11">
    <location>
        <begin position="51"/>
        <end position="70"/>
    </location>
</feature>
<dbReference type="GO" id="GO:0016757">
    <property type="term" value="F:glycosyltransferase activity"/>
    <property type="evidence" value="ECO:0007669"/>
    <property type="project" value="UniProtKB-KW"/>
</dbReference>
<evidence type="ECO:0000256" key="10">
    <source>
        <dbReference type="ARBA" id="ARBA00023316"/>
    </source>
</evidence>
<gene>
    <name evidence="12" type="ORF">UU49_C0011G0008</name>
</gene>
<keyword evidence="9 11" id="KW-0472">Membrane</keyword>
<evidence type="ECO:0000256" key="11">
    <source>
        <dbReference type="SAM" id="Phobius"/>
    </source>
</evidence>
<dbReference type="InterPro" id="IPR001182">
    <property type="entry name" value="FtsW/RodA"/>
</dbReference>
<comment type="subcellular location">
    <subcellularLocation>
        <location evidence="1">Membrane</location>
        <topology evidence="1">Multi-pass membrane protein</topology>
    </subcellularLocation>
</comment>
<dbReference type="PROSITE" id="PS00428">
    <property type="entry name" value="FTSW_RODA_SPOVE"/>
    <property type="match status" value="1"/>
</dbReference>
<keyword evidence="7" id="KW-0573">Peptidoglycan synthesis</keyword>
<keyword evidence="10" id="KW-0961">Cell wall biogenesis/degradation</keyword>
<dbReference type="PANTHER" id="PTHR30474:SF1">
    <property type="entry name" value="PEPTIDOGLYCAN GLYCOSYLTRANSFERASE MRDB"/>
    <property type="match status" value="1"/>
</dbReference>
<reference evidence="12 13" key="1">
    <citation type="journal article" date="2015" name="Nature">
        <title>rRNA introns, odd ribosomes, and small enigmatic genomes across a large radiation of phyla.</title>
        <authorList>
            <person name="Brown C.T."/>
            <person name="Hug L.A."/>
            <person name="Thomas B.C."/>
            <person name="Sharon I."/>
            <person name="Castelle C.J."/>
            <person name="Singh A."/>
            <person name="Wilkins M.J."/>
            <person name="Williams K.H."/>
            <person name="Banfield J.F."/>
        </authorList>
    </citation>
    <scope>NUCLEOTIDE SEQUENCE [LARGE SCALE GENOMIC DNA]</scope>
</reference>
<dbReference type="PANTHER" id="PTHR30474">
    <property type="entry name" value="CELL CYCLE PROTEIN"/>
    <property type="match status" value="1"/>
</dbReference>
<evidence type="ECO:0000256" key="8">
    <source>
        <dbReference type="ARBA" id="ARBA00022989"/>
    </source>
</evidence>
<feature type="transmembrane region" description="Helical" evidence="11">
    <location>
        <begin position="101"/>
        <end position="127"/>
    </location>
</feature>
<keyword evidence="3" id="KW-0328">Glycosyltransferase</keyword>
<keyword evidence="4" id="KW-0808">Transferase</keyword>
<feature type="transmembrane region" description="Helical" evidence="11">
    <location>
        <begin position="162"/>
        <end position="179"/>
    </location>
</feature>
<proteinExistence type="predicted"/>
<dbReference type="InterPro" id="IPR011923">
    <property type="entry name" value="RodA/MrdB"/>
</dbReference>
<evidence type="ECO:0000256" key="2">
    <source>
        <dbReference type="ARBA" id="ARBA00022475"/>
    </source>
</evidence>
<comment type="caution">
    <text evidence="12">The sequence shown here is derived from an EMBL/GenBank/DDBJ whole genome shotgun (WGS) entry which is preliminary data.</text>
</comment>
<dbReference type="Pfam" id="PF01098">
    <property type="entry name" value="FTSW_RODA_SPOVE"/>
    <property type="match status" value="1"/>
</dbReference>
<dbReference type="GO" id="GO:0005886">
    <property type="term" value="C:plasma membrane"/>
    <property type="evidence" value="ECO:0007669"/>
    <property type="project" value="TreeGrafter"/>
</dbReference>
<feature type="transmembrane region" description="Helical" evidence="11">
    <location>
        <begin position="77"/>
        <end position="95"/>
    </location>
</feature>
<dbReference type="NCBIfam" id="TIGR02210">
    <property type="entry name" value="rodA_shape"/>
    <property type="match status" value="1"/>
</dbReference>
<sequence length="367" mass="41357">MSNFISPWRNFDWWLAAAVFVLTLFGLSALYSVDLGRVDSGLLDFKKQLVFFSIGIFLMFFIGRFNYVFWRSLSRPFYIFNLLLLVAVLFFGVIVRGTRGWFYVFGLSFQPVELMKLSLILLLALFISRRTDRFKSFEFILGSAILTITPVILVILQPDFGSALLLFATWFILILASGLRRSHLLILFLSFVFIFFIGWFGFFKDYQKERFLTFLDPSRDPLHRGYNITQSIIAVGSGQWLGRGLGYGSQSQLRFLPETKTDFIFAVIAEELGFVGAGLVLILFLLLFYRLLKIAASARDDFGLFTVLGVLAIFVLQFTINVGMNIGLLPVTGITLPFLSAGGSSLVVNFLLIGVVQSIARARSVSG</sequence>
<dbReference type="GO" id="GO:0009252">
    <property type="term" value="P:peptidoglycan biosynthetic process"/>
    <property type="evidence" value="ECO:0007669"/>
    <property type="project" value="UniProtKB-KW"/>
</dbReference>
<name>A0A0G0YFG0_9BACT</name>
<feature type="transmembrane region" description="Helical" evidence="11">
    <location>
        <begin position="301"/>
        <end position="322"/>
    </location>
</feature>
<dbReference type="GO" id="GO:0032153">
    <property type="term" value="C:cell division site"/>
    <property type="evidence" value="ECO:0007669"/>
    <property type="project" value="TreeGrafter"/>
</dbReference>
<feature type="transmembrane region" description="Helical" evidence="11">
    <location>
        <begin position="263"/>
        <end position="289"/>
    </location>
</feature>
<dbReference type="InterPro" id="IPR018365">
    <property type="entry name" value="Cell_cycle_FtsW-rel_CS"/>
</dbReference>
<evidence type="ECO:0000313" key="12">
    <source>
        <dbReference type="EMBL" id="KKR99072.1"/>
    </source>
</evidence>
<accession>A0A0G0YFG0</accession>
<dbReference type="GO" id="GO:0008360">
    <property type="term" value="P:regulation of cell shape"/>
    <property type="evidence" value="ECO:0007669"/>
    <property type="project" value="UniProtKB-KW"/>
</dbReference>
<evidence type="ECO:0000256" key="4">
    <source>
        <dbReference type="ARBA" id="ARBA00022679"/>
    </source>
</evidence>
<keyword evidence="5 11" id="KW-0812">Transmembrane</keyword>